<dbReference type="EMBL" id="CP068046">
    <property type="protein sequence ID" value="QQR39442.1"/>
    <property type="molecule type" value="Genomic_DNA"/>
</dbReference>
<keyword evidence="2" id="KW-1185">Reference proteome</keyword>
<gene>
    <name evidence="1" type="ORF">JI748_17280</name>
</gene>
<organism evidence="1 2">
    <name type="scientific">Devosia rhizoryzae</name>
    <dbReference type="NCBI Taxonomy" id="2774137"/>
    <lineage>
        <taxon>Bacteria</taxon>
        <taxon>Pseudomonadati</taxon>
        <taxon>Pseudomonadota</taxon>
        <taxon>Alphaproteobacteria</taxon>
        <taxon>Hyphomicrobiales</taxon>
        <taxon>Devosiaceae</taxon>
        <taxon>Devosia</taxon>
    </lineage>
</organism>
<sequence>MHTTNYRDTLILPSPDCAAGSATAPGKPGTIAALQHERLAAAPYTITSDDLLFGIHADRKEIAEEERGAARMEFFSKGQACLRASPLVKTLGWALHHDSDGHVALVDPDSSRFAQLQAQEGITKLFGMRSKKA</sequence>
<proteinExistence type="predicted"/>
<dbReference type="Pfam" id="PF19654">
    <property type="entry name" value="DUF6157"/>
    <property type="match status" value="1"/>
</dbReference>
<dbReference type="RefSeq" id="WP_201633591.1">
    <property type="nucleotide sequence ID" value="NZ_CP068046.1"/>
</dbReference>
<dbReference type="InterPro" id="IPR046155">
    <property type="entry name" value="DUF6157"/>
</dbReference>
<reference evidence="1 2" key="1">
    <citation type="submission" date="2021-01" db="EMBL/GenBank/DDBJ databases">
        <title>Genome seq and assembly of Devosia sp. LEGU1.</title>
        <authorList>
            <person name="Chhetri G."/>
        </authorList>
    </citation>
    <scope>NUCLEOTIDE SEQUENCE [LARGE SCALE GENOMIC DNA]</scope>
    <source>
        <strain evidence="1 2">LEGU1</strain>
    </source>
</reference>
<dbReference type="Proteomes" id="UP000595857">
    <property type="component" value="Chromosome"/>
</dbReference>
<accession>A0ABX7C5B6</accession>
<protein>
    <submittedName>
        <fullName evidence="1">Uncharacterized protein</fullName>
    </submittedName>
</protein>
<name>A0ABX7C5B6_9HYPH</name>
<evidence type="ECO:0000313" key="1">
    <source>
        <dbReference type="EMBL" id="QQR39442.1"/>
    </source>
</evidence>
<evidence type="ECO:0000313" key="2">
    <source>
        <dbReference type="Proteomes" id="UP000595857"/>
    </source>
</evidence>